<gene>
    <name evidence="1" type="ORF">QWZ10_15530</name>
</gene>
<organism evidence="1 2">
    <name type="scientific">Paracoccus cavernae</name>
    <dbReference type="NCBI Taxonomy" id="1571207"/>
    <lineage>
        <taxon>Bacteria</taxon>
        <taxon>Pseudomonadati</taxon>
        <taxon>Pseudomonadota</taxon>
        <taxon>Alphaproteobacteria</taxon>
        <taxon>Rhodobacterales</taxon>
        <taxon>Paracoccaceae</taxon>
        <taxon>Paracoccus</taxon>
    </lineage>
</organism>
<evidence type="ECO:0000313" key="1">
    <source>
        <dbReference type="EMBL" id="MDN3712819.1"/>
    </source>
</evidence>
<proteinExistence type="predicted"/>
<evidence type="ECO:0000313" key="2">
    <source>
        <dbReference type="Proteomes" id="UP001243846"/>
    </source>
</evidence>
<name>A0ABT8D7R6_9RHOB</name>
<accession>A0ABT8D7R6</accession>
<reference evidence="2" key="1">
    <citation type="journal article" date="2019" name="Int. J. Syst. Evol. Microbiol.">
        <title>The Global Catalogue of Microorganisms (GCM) 10K type strain sequencing project: providing services to taxonomists for standard genome sequencing and annotation.</title>
        <authorList>
            <consortium name="The Broad Institute Genomics Platform"/>
            <consortium name="The Broad Institute Genome Sequencing Center for Infectious Disease"/>
            <person name="Wu L."/>
            <person name="Ma J."/>
        </authorList>
    </citation>
    <scope>NUCLEOTIDE SEQUENCE [LARGE SCALE GENOMIC DNA]</scope>
    <source>
        <strain evidence="2">CECT 8482</strain>
    </source>
</reference>
<sequence length="300" mass="33448">MSEIKRLRVYLEAPMLETARAGTFNFLNQVKAAVTEAGWELEWRETGAIARNEAPAESGYALFHAEAPTHARALSFRRAYFYPFWQIEPHQQRWRFHVATETFAPQEHAVQEAESFTAKLRARVAPGKTASRGNFVLIPLQGRIRICRSFQTMSPIDMVAAVAETGRPAIATLHPGEDYSSRDREALDELAARFPNLTIGGQTAALLPECAFVATQNSAAAFEGFLFDKPAVLFGQSDFHHIALNVAELGAAQALALAPHYRPDFALYLFWFLRRMAVNATAPDATEQIRTAMRRGGWPI</sequence>
<comment type="caution">
    <text evidence="1">The sequence shown here is derived from an EMBL/GenBank/DDBJ whole genome shotgun (WGS) entry which is preliminary data.</text>
</comment>
<dbReference type="EMBL" id="JAUFRC010000001">
    <property type="protein sequence ID" value="MDN3712819.1"/>
    <property type="molecule type" value="Genomic_DNA"/>
</dbReference>
<protein>
    <submittedName>
        <fullName evidence="1">Uncharacterized protein</fullName>
    </submittedName>
</protein>
<dbReference type="Proteomes" id="UP001243846">
    <property type="component" value="Unassembled WGS sequence"/>
</dbReference>
<dbReference type="RefSeq" id="WP_377683364.1">
    <property type="nucleotide sequence ID" value="NZ_JBHMDZ010000001.1"/>
</dbReference>
<keyword evidence="2" id="KW-1185">Reference proteome</keyword>